<dbReference type="GO" id="GO:0016887">
    <property type="term" value="F:ATP hydrolysis activity"/>
    <property type="evidence" value="ECO:0007669"/>
    <property type="project" value="InterPro"/>
</dbReference>
<dbReference type="GO" id="GO:0015419">
    <property type="term" value="F:ABC-type sulfate transporter activity"/>
    <property type="evidence" value="ECO:0007669"/>
    <property type="project" value="InterPro"/>
</dbReference>
<dbReference type="FunFam" id="3.40.50.300:FF:000425">
    <property type="entry name" value="Probable ABC transporter, ATP-binding subunit"/>
    <property type="match status" value="1"/>
</dbReference>
<evidence type="ECO:0000313" key="10">
    <source>
        <dbReference type="EMBL" id="MBB4002157.1"/>
    </source>
</evidence>
<dbReference type="GO" id="GO:0043190">
    <property type="term" value="C:ATP-binding cassette (ABC) transporter complex"/>
    <property type="evidence" value="ECO:0007669"/>
    <property type="project" value="InterPro"/>
</dbReference>
<organism evidence="10 11">
    <name type="scientific">Aurantimonas endophytica</name>
    <dbReference type="NCBI Taxonomy" id="1522175"/>
    <lineage>
        <taxon>Bacteria</taxon>
        <taxon>Pseudomonadati</taxon>
        <taxon>Pseudomonadota</taxon>
        <taxon>Alphaproteobacteria</taxon>
        <taxon>Hyphomicrobiales</taxon>
        <taxon>Aurantimonadaceae</taxon>
        <taxon>Aurantimonas</taxon>
    </lineage>
</organism>
<comment type="similarity">
    <text evidence="1">Belongs to the ABC transporter superfamily.</text>
</comment>
<evidence type="ECO:0000256" key="1">
    <source>
        <dbReference type="ARBA" id="ARBA00005417"/>
    </source>
</evidence>
<dbReference type="RefSeq" id="WP_183206640.1">
    <property type="nucleotide sequence ID" value="NZ_JAAAMM010000001.1"/>
</dbReference>
<protein>
    <submittedName>
        <fullName evidence="10">Sulfate transport system ATP-binding protein</fullName>
    </submittedName>
</protein>
<evidence type="ECO:0000256" key="7">
    <source>
        <dbReference type="ARBA" id="ARBA00023032"/>
    </source>
</evidence>
<dbReference type="GO" id="GO:0015697">
    <property type="term" value="P:quaternary ammonium group transport"/>
    <property type="evidence" value="ECO:0007669"/>
    <property type="project" value="UniProtKB-ARBA"/>
</dbReference>
<dbReference type="InterPro" id="IPR024765">
    <property type="entry name" value="TOBE-like"/>
</dbReference>
<keyword evidence="6" id="KW-1278">Translocase</keyword>
<gene>
    <name evidence="10" type="ORF">GGR03_001204</name>
</gene>
<dbReference type="PROSITE" id="PS00211">
    <property type="entry name" value="ABC_TRANSPORTER_1"/>
    <property type="match status" value="1"/>
</dbReference>
<dbReference type="InterPro" id="IPR003439">
    <property type="entry name" value="ABC_transporter-like_ATP-bd"/>
</dbReference>
<dbReference type="PANTHER" id="PTHR42781:SF4">
    <property type="entry name" value="SPERMIDINE_PUTRESCINE IMPORT ATP-BINDING PROTEIN POTA"/>
    <property type="match status" value="1"/>
</dbReference>
<name>A0A7W6HBQ6_9HYPH</name>
<evidence type="ECO:0000256" key="5">
    <source>
        <dbReference type="ARBA" id="ARBA00022840"/>
    </source>
</evidence>
<evidence type="ECO:0000259" key="9">
    <source>
        <dbReference type="PROSITE" id="PS50893"/>
    </source>
</evidence>
<reference evidence="10 11" key="1">
    <citation type="submission" date="2020-08" db="EMBL/GenBank/DDBJ databases">
        <title>Genomic Encyclopedia of Type Strains, Phase IV (KMG-IV): sequencing the most valuable type-strain genomes for metagenomic binning, comparative biology and taxonomic classification.</title>
        <authorList>
            <person name="Goeker M."/>
        </authorList>
    </citation>
    <scope>NUCLEOTIDE SEQUENCE [LARGE SCALE GENOMIC DNA]</scope>
    <source>
        <strain evidence="10 11">DSM 103570</strain>
    </source>
</reference>
<dbReference type="Pfam" id="PF12857">
    <property type="entry name" value="TOBE_3"/>
    <property type="match status" value="1"/>
</dbReference>
<dbReference type="EMBL" id="JACIEM010000001">
    <property type="protein sequence ID" value="MBB4002157.1"/>
    <property type="molecule type" value="Genomic_DNA"/>
</dbReference>
<keyword evidence="2" id="KW-0813">Transport</keyword>
<dbReference type="InterPro" id="IPR008995">
    <property type="entry name" value="Mo/tungstate-bd_C_term_dom"/>
</dbReference>
<keyword evidence="5 10" id="KW-0067">ATP-binding</keyword>
<dbReference type="CDD" id="cd03296">
    <property type="entry name" value="ABC_CysA_sulfate_importer"/>
    <property type="match status" value="1"/>
</dbReference>
<dbReference type="Proteomes" id="UP000588647">
    <property type="component" value="Unassembled WGS sequence"/>
</dbReference>
<dbReference type="InterPro" id="IPR017871">
    <property type="entry name" value="ABC_transporter-like_CS"/>
</dbReference>
<dbReference type="Pfam" id="PF00005">
    <property type="entry name" value="ABC_tran"/>
    <property type="match status" value="1"/>
</dbReference>
<dbReference type="InterPro" id="IPR003593">
    <property type="entry name" value="AAA+_ATPase"/>
</dbReference>
<evidence type="ECO:0000256" key="2">
    <source>
        <dbReference type="ARBA" id="ARBA00022448"/>
    </source>
</evidence>
<dbReference type="InterPro" id="IPR050093">
    <property type="entry name" value="ABC_SmlMolc_Importer"/>
</dbReference>
<evidence type="ECO:0000256" key="4">
    <source>
        <dbReference type="ARBA" id="ARBA00022741"/>
    </source>
</evidence>
<keyword evidence="4" id="KW-0547">Nucleotide-binding</keyword>
<evidence type="ECO:0000256" key="6">
    <source>
        <dbReference type="ARBA" id="ARBA00022967"/>
    </source>
</evidence>
<keyword evidence="8" id="KW-0472">Membrane</keyword>
<dbReference type="SUPFAM" id="SSF52540">
    <property type="entry name" value="P-loop containing nucleoside triphosphate hydrolases"/>
    <property type="match status" value="1"/>
</dbReference>
<dbReference type="SUPFAM" id="SSF50331">
    <property type="entry name" value="MOP-like"/>
    <property type="match status" value="1"/>
</dbReference>
<keyword evidence="11" id="KW-1185">Reference proteome</keyword>
<sequence length="375" mass="41469">MEVSVRNVRKEFDKFPALHDVSLDIRSGELIALLGPSGSGKTTLLRLIAGLDFPTAGAILFGDEDASRKSVQERNVGFVFQHYALFRHMSVADNIGFGLQVRPGASRPSKADIRRRASELLDLVQLSGLENRFPSQLSGGQRQRVALARALAIEPRVLLLDEPFGALDAQVRRELRRWLREIHDQTGHTTVFVTHDQEEALELADRVVVMSQGRIEQVGSADDVYDSPNSPFVYGFIGDSSTLPVRVENGQLWLQDRSIGIEAKGLPEGRATLYFRPHDIELRDGCGGCIAGTVAASRRVAGTRRVELDVGGARDRIEIELPVEHPAGTNGRIAFRPGKWKVFPDTRALVPEPAPFEDTSDDKDQEIERMLATTF</sequence>
<dbReference type="AlphaFoldDB" id="A0A7W6HBQ6"/>
<dbReference type="PROSITE" id="PS50893">
    <property type="entry name" value="ABC_TRANSPORTER_2"/>
    <property type="match status" value="1"/>
</dbReference>
<dbReference type="PANTHER" id="PTHR42781">
    <property type="entry name" value="SPERMIDINE/PUTRESCINE IMPORT ATP-BINDING PROTEIN POTA"/>
    <property type="match status" value="1"/>
</dbReference>
<dbReference type="Gene3D" id="3.40.50.300">
    <property type="entry name" value="P-loop containing nucleotide triphosphate hydrolases"/>
    <property type="match status" value="1"/>
</dbReference>
<keyword evidence="7" id="KW-0764">Sulfate transport</keyword>
<evidence type="ECO:0000313" key="11">
    <source>
        <dbReference type="Proteomes" id="UP000588647"/>
    </source>
</evidence>
<keyword evidence="3" id="KW-1003">Cell membrane</keyword>
<comment type="caution">
    <text evidence="10">The sequence shown here is derived from an EMBL/GenBank/DDBJ whole genome shotgun (WGS) entry which is preliminary data.</text>
</comment>
<dbReference type="InterPro" id="IPR005666">
    <property type="entry name" value="Sulph_transpt1"/>
</dbReference>
<accession>A0A7W6HBQ6</accession>
<dbReference type="NCBIfam" id="TIGR00968">
    <property type="entry name" value="3a0106s01"/>
    <property type="match status" value="1"/>
</dbReference>
<dbReference type="SMART" id="SM00382">
    <property type="entry name" value="AAA"/>
    <property type="match status" value="1"/>
</dbReference>
<dbReference type="InterPro" id="IPR027417">
    <property type="entry name" value="P-loop_NTPase"/>
</dbReference>
<evidence type="ECO:0000256" key="3">
    <source>
        <dbReference type="ARBA" id="ARBA00022475"/>
    </source>
</evidence>
<feature type="domain" description="ABC transporter" evidence="9">
    <location>
        <begin position="3"/>
        <end position="237"/>
    </location>
</feature>
<dbReference type="GO" id="GO:0005524">
    <property type="term" value="F:ATP binding"/>
    <property type="evidence" value="ECO:0007669"/>
    <property type="project" value="UniProtKB-KW"/>
</dbReference>
<proteinExistence type="inferred from homology"/>
<evidence type="ECO:0000256" key="8">
    <source>
        <dbReference type="ARBA" id="ARBA00023136"/>
    </source>
</evidence>